<proteinExistence type="inferred from homology"/>
<comment type="catalytic activity">
    <reaction evidence="7">
        <text>a 4-saturated-(3S)-3-hydroxyacyl-CoA = a (3E)-enoyl-CoA + H2O</text>
        <dbReference type="Rhea" id="RHEA:20724"/>
        <dbReference type="ChEBI" id="CHEBI:15377"/>
        <dbReference type="ChEBI" id="CHEBI:58521"/>
        <dbReference type="ChEBI" id="CHEBI:137480"/>
        <dbReference type="EC" id="4.2.1.17"/>
    </reaction>
</comment>
<sequence>MSSGGSTSGASEAIELKRLDEGAIIVLSIFRPRRGNSLDSQTLAALHRTLDAIAGDPVVRVVVITGAGSIFCAGADIKASPDDFTDYTATPSGALLASASSRAVITLSAQELMASAFEKIHRLRQPVIAAVNGAALGGGFALALACDIRYASPQATFGAVFIRHGISACDMGTSYHLPRLIGASRAAELMLTGRVFDAYEAAETGLVLDIVDDNALLDVAVEKAREIAQHSPLAVWMTKETMWQTVDAPSLRHAMDIENRTQVMCANAGGFAASFTACRHEGSAGSQPL</sequence>
<dbReference type="STRING" id="1927124.BST13_17360"/>
<dbReference type="Proteomes" id="UP000192448">
    <property type="component" value="Unassembled WGS sequence"/>
</dbReference>
<evidence type="ECO:0000256" key="3">
    <source>
        <dbReference type="ARBA" id="ARBA00022832"/>
    </source>
</evidence>
<dbReference type="Gene3D" id="1.10.12.10">
    <property type="entry name" value="Lyase 2-enoyl-coa Hydratase, Chain A, domain 2"/>
    <property type="match status" value="1"/>
</dbReference>
<keyword evidence="5" id="KW-0456">Lyase</keyword>
<comment type="caution">
    <text evidence="9">The sequence shown here is derived from an EMBL/GenBank/DDBJ whole genome shotgun (WGS) entry which is preliminary data.</text>
</comment>
<dbReference type="PROSITE" id="PS00166">
    <property type="entry name" value="ENOYL_COA_HYDRATASE"/>
    <property type="match status" value="1"/>
</dbReference>
<dbReference type="Gene3D" id="3.90.226.10">
    <property type="entry name" value="2-enoyl-CoA Hydratase, Chain A, domain 1"/>
    <property type="match status" value="1"/>
</dbReference>
<keyword evidence="4" id="KW-0443">Lipid metabolism</keyword>
<comment type="function">
    <text evidence="1">Could possibly oxidize fatty acids using specific components.</text>
</comment>
<dbReference type="SUPFAM" id="SSF52096">
    <property type="entry name" value="ClpP/crotonase"/>
    <property type="match status" value="1"/>
</dbReference>
<keyword evidence="10" id="KW-1185">Reference proteome</keyword>
<dbReference type="EMBL" id="MVHF01000016">
    <property type="protein sequence ID" value="ORA34501.1"/>
    <property type="molecule type" value="Genomic_DNA"/>
</dbReference>
<dbReference type="PANTHER" id="PTHR11941:SF130">
    <property type="entry name" value="ENOYL-COA HYDRATASE ECHA12-RELATED"/>
    <property type="match status" value="1"/>
</dbReference>
<accession>A0A1X0AWQ1</accession>
<keyword evidence="3" id="KW-0276">Fatty acid metabolism</keyword>
<gene>
    <name evidence="9" type="ORF">BST13_17360</name>
</gene>
<organism evidence="9 10">
    <name type="scientific">Mycobacterium aquaticum</name>
    <dbReference type="NCBI Taxonomy" id="1927124"/>
    <lineage>
        <taxon>Bacteria</taxon>
        <taxon>Bacillati</taxon>
        <taxon>Actinomycetota</taxon>
        <taxon>Actinomycetes</taxon>
        <taxon>Mycobacteriales</taxon>
        <taxon>Mycobacteriaceae</taxon>
        <taxon>Mycobacterium</taxon>
    </lineage>
</organism>
<dbReference type="AlphaFoldDB" id="A0A1X0AWQ1"/>
<comment type="similarity">
    <text evidence="2 8">Belongs to the enoyl-CoA hydratase/isomerase family.</text>
</comment>
<protein>
    <submittedName>
        <fullName evidence="9">Enoyl-CoA hydratase</fullName>
    </submittedName>
</protein>
<comment type="catalytic activity">
    <reaction evidence="6">
        <text>a (3S)-3-hydroxyacyl-CoA = a (2E)-enoyl-CoA + H2O</text>
        <dbReference type="Rhea" id="RHEA:16105"/>
        <dbReference type="ChEBI" id="CHEBI:15377"/>
        <dbReference type="ChEBI" id="CHEBI:57318"/>
        <dbReference type="ChEBI" id="CHEBI:58856"/>
        <dbReference type="EC" id="4.2.1.17"/>
    </reaction>
</comment>
<evidence type="ECO:0000313" key="9">
    <source>
        <dbReference type="EMBL" id="ORA34501.1"/>
    </source>
</evidence>
<evidence type="ECO:0000313" key="10">
    <source>
        <dbReference type="Proteomes" id="UP000192448"/>
    </source>
</evidence>
<dbReference type="GO" id="GO:0006635">
    <property type="term" value="P:fatty acid beta-oxidation"/>
    <property type="evidence" value="ECO:0007669"/>
    <property type="project" value="TreeGrafter"/>
</dbReference>
<dbReference type="InterPro" id="IPR029045">
    <property type="entry name" value="ClpP/crotonase-like_dom_sf"/>
</dbReference>
<dbReference type="CDD" id="cd06558">
    <property type="entry name" value="crotonase-like"/>
    <property type="match status" value="1"/>
</dbReference>
<dbReference type="Pfam" id="PF00378">
    <property type="entry name" value="ECH_1"/>
    <property type="match status" value="1"/>
</dbReference>
<evidence type="ECO:0000256" key="8">
    <source>
        <dbReference type="RuleBase" id="RU003707"/>
    </source>
</evidence>
<dbReference type="OrthoDB" id="9777711at2"/>
<reference evidence="9 10" key="1">
    <citation type="submission" date="2017-02" db="EMBL/GenBank/DDBJ databases">
        <title>The new phylogeny of genus Mycobacterium.</title>
        <authorList>
            <person name="Tortoli E."/>
            <person name="Trovato A."/>
            <person name="Cirillo D.M."/>
        </authorList>
    </citation>
    <scope>NUCLEOTIDE SEQUENCE [LARGE SCALE GENOMIC DNA]</scope>
    <source>
        <strain evidence="9 10">RW6</strain>
    </source>
</reference>
<dbReference type="GO" id="GO:0004300">
    <property type="term" value="F:enoyl-CoA hydratase activity"/>
    <property type="evidence" value="ECO:0007669"/>
    <property type="project" value="UniProtKB-EC"/>
</dbReference>
<evidence type="ECO:0000256" key="7">
    <source>
        <dbReference type="ARBA" id="ARBA00023717"/>
    </source>
</evidence>
<dbReference type="PANTHER" id="PTHR11941">
    <property type="entry name" value="ENOYL-COA HYDRATASE-RELATED"/>
    <property type="match status" value="1"/>
</dbReference>
<evidence type="ECO:0000256" key="6">
    <source>
        <dbReference type="ARBA" id="ARBA00023709"/>
    </source>
</evidence>
<evidence type="ECO:0000256" key="4">
    <source>
        <dbReference type="ARBA" id="ARBA00023098"/>
    </source>
</evidence>
<dbReference type="RefSeq" id="WP_083165254.1">
    <property type="nucleotide sequence ID" value="NZ_MVHF01000016.1"/>
</dbReference>
<dbReference type="InterPro" id="IPR001753">
    <property type="entry name" value="Enoyl-CoA_hydra/iso"/>
</dbReference>
<evidence type="ECO:0000256" key="5">
    <source>
        <dbReference type="ARBA" id="ARBA00023239"/>
    </source>
</evidence>
<evidence type="ECO:0000256" key="2">
    <source>
        <dbReference type="ARBA" id="ARBA00005254"/>
    </source>
</evidence>
<dbReference type="InterPro" id="IPR014748">
    <property type="entry name" value="Enoyl-CoA_hydra_C"/>
</dbReference>
<evidence type="ECO:0000256" key="1">
    <source>
        <dbReference type="ARBA" id="ARBA00002994"/>
    </source>
</evidence>
<name>A0A1X0AWQ1_9MYCO</name>
<dbReference type="InterPro" id="IPR018376">
    <property type="entry name" value="Enoyl-CoA_hyd/isom_CS"/>
</dbReference>